<dbReference type="PANTHER" id="PTHR13222:SF1">
    <property type="entry name" value="RB1-INDUCIBLE COILED-COIL PROTEIN 1"/>
    <property type="match status" value="1"/>
</dbReference>
<organism evidence="2">
    <name type="scientific">Amphimedon queenslandica</name>
    <name type="common">Sponge</name>
    <dbReference type="NCBI Taxonomy" id="400682"/>
    <lineage>
        <taxon>Eukaryota</taxon>
        <taxon>Metazoa</taxon>
        <taxon>Porifera</taxon>
        <taxon>Demospongiae</taxon>
        <taxon>Heteroscleromorpha</taxon>
        <taxon>Haplosclerida</taxon>
        <taxon>Niphatidae</taxon>
        <taxon>Amphimedon</taxon>
    </lineage>
</organism>
<dbReference type="GO" id="GO:0034517">
    <property type="term" value="P:ribophagy"/>
    <property type="evidence" value="ECO:0007669"/>
    <property type="project" value="TreeGrafter"/>
</dbReference>
<dbReference type="InterPro" id="IPR040040">
    <property type="entry name" value="ATG11"/>
</dbReference>
<protein>
    <submittedName>
        <fullName evidence="2">Uncharacterized protein</fullName>
    </submittedName>
</protein>
<dbReference type="GO" id="GO:0034727">
    <property type="term" value="P:piecemeal microautophagy of the nucleus"/>
    <property type="evidence" value="ECO:0007669"/>
    <property type="project" value="TreeGrafter"/>
</dbReference>
<dbReference type="EnsemblMetazoa" id="Aqu2.1.40657_001">
    <property type="protein sequence ID" value="Aqu2.1.40657_001"/>
    <property type="gene ID" value="Aqu2.1.40657"/>
</dbReference>
<evidence type="ECO:0000313" key="3">
    <source>
        <dbReference type="Proteomes" id="UP000007879"/>
    </source>
</evidence>
<dbReference type="GO" id="GO:0034045">
    <property type="term" value="C:phagophore assembly site membrane"/>
    <property type="evidence" value="ECO:0007669"/>
    <property type="project" value="TreeGrafter"/>
</dbReference>
<dbReference type="eggNOG" id="KOG4572">
    <property type="taxonomic scope" value="Eukaryota"/>
</dbReference>
<dbReference type="GO" id="GO:1990316">
    <property type="term" value="C:Atg1/ULK1 kinase complex"/>
    <property type="evidence" value="ECO:0007669"/>
    <property type="project" value="TreeGrafter"/>
</dbReference>
<gene>
    <name evidence="2" type="primary">100637661</name>
</gene>
<dbReference type="InParanoid" id="A0A1X7VKT6"/>
<evidence type="ECO:0000256" key="1">
    <source>
        <dbReference type="SAM" id="Coils"/>
    </source>
</evidence>
<feature type="coiled-coil region" evidence="1">
    <location>
        <begin position="758"/>
        <end position="785"/>
    </location>
</feature>
<dbReference type="AlphaFoldDB" id="A0A1X7VKT6"/>
<dbReference type="EnsemblMetazoa" id="XM_003383884.3">
    <property type="protein sequence ID" value="XP_003383932.1"/>
    <property type="gene ID" value="LOC100637661"/>
</dbReference>
<reference evidence="2" key="2">
    <citation type="submission" date="2017-05" db="UniProtKB">
        <authorList>
            <consortium name="EnsemblMetazoa"/>
        </authorList>
    </citation>
    <scope>IDENTIFICATION</scope>
</reference>
<dbReference type="GO" id="GO:0000422">
    <property type="term" value="P:autophagy of mitochondrion"/>
    <property type="evidence" value="ECO:0007669"/>
    <property type="project" value="TreeGrafter"/>
</dbReference>
<reference evidence="3" key="1">
    <citation type="journal article" date="2010" name="Nature">
        <title>The Amphimedon queenslandica genome and the evolution of animal complexity.</title>
        <authorList>
            <person name="Srivastava M."/>
            <person name="Simakov O."/>
            <person name="Chapman J."/>
            <person name="Fahey B."/>
            <person name="Gauthier M.E."/>
            <person name="Mitros T."/>
            <person name="Richards G.S."/>
            <person name="Conaco C."/>
            <person name="Dacre M."/>
            <person name="Hellsten U."/>
            <person name="Larroux C."/>
            <person name="Putnam N.H."/>
            <person name="Stanke M."/>
            <person name="Adamska M."/>
            <person name="Darling A."/>
            <person name="Degnan S.M."/>
            <person name="Oakley T.H."/>
            <person name="Plachetzki D.C."/>
            <person name="Zhai Y."/>
            <person name="Adamski M."/>
            <person name="Calcino A."/>
            <person name="Cummins S.F."/>
            <person name="Goodstein D.M."/>
            <person name="Harris C."/>
            <person name="Jackson D.J."/>
            <person name="Leys S.P."/>
            <person name="Shu S."/>
            <person name="Woodcroft B.J."/>
            <person name="Vervoort M."/>
            <person name="Kosik K.S."/>
            <person name="Manning G."/>
            <person name="Degnan B.M."/>
            <person name="Rokhsar D.S."/>
        </authorList>
    </citation>
    <scope>NUCLEOTIDE SEQUENCE [LARGE SCALE GENOMIC DNA]</scope>
</reference>
<evidence type="ECO:0000313" key="2">
    <source>
        <dbReference type="EnsemblMetazoa" id="Aqu2.1.40657_001"/>
    </source>
</evidence>
<dbReference type="PANTHER" id="PTHR13222">
    <property type="entry name" value="RB1-INDUCIBLE COILED-COIL"/>
    <property type="match status" value="1"/>
</dbReference>
<feature type="coiled-coil region" evidence="1">
    <location>
        <begin position="341"/>
        <end position="375"/>
    </location>
</feature>
<proteinExistence type="predicted"/>
<dbReference type="OrthoDB" id="447953at2759"/>
<keyword evidence="1" id="KW-0175">Coiled coil</keyword>
<dbReference type="Proteomes" id="UP000007879">
    <property type="component" value="Unassembled WGS sequence"/>
</dbReference>
<feature type="coiled-coil region" evidence="1">
    <location>
        <begin position="220"/>
        <end position="266"/>
    </location>
</feature>
<dbReference type="KEGG" id="aqu:100637661"/>
<name>A0A1X7VKT6_AMPQE</name>
<keyword evidence="3" id="KW-1185">Reference proteome</keyword>
<dbReference type="STRING" id="400682.A0A1X7VKT6"/>
<dbReference type="GO" id="GO:0019901">
    <property type="term" value="F:protein kinase binding"/>
    <property type="evidence" value="ECO:0007669"/>
    <property type="project" value="TreeGrafter"/>
</dbReference>
<dbReference type="GO" id="GO:0060090">
    <property type="term" value="F:molecular adaptor activity"/>
    <property type="evidence" value="ECO:0007669"/>
    <property type="project" value="TreeGrafter"/>
</dbReference>
<dbReference type="GO" id="GO:0000045">
    <property type="term" value="P:autophagosome assembly"/>
    <property type="evidence" value="ECO:0007669"/>
    <property type="project" value="InterPro"/>
</dbReference>
<sequence>MLRVFLVPQGQSLSEDLPPTENVSALQASLAHQSKVTSKDVILLTGKGQLLEAHEILGHYDGGTEERPFFVYFRPGISPKLKDDSTFKRNVHLEQKLSRISASPSFGMLRQQTELAQEFSREGSKLITTSLELQASRRLLWSGWLALLQNFSSMQKTFSKHQKNLDVVLLNFKESLNGFEMLIEKTPEQLELLKKVSLPSFMDRSVFGEETHTLYNWINLQDEHSSLEELLKECQTALQQVDVKMLDELKQTASRLTGLADDLYQRETQERISLQVKDLSHISNEQKSTSQSLHATVQKGLNSGDAGTLASISLSNCQLLKLMNSNHQKLENSVCELNEERNAMRERIRSGLQSLAELQQEMTKIDSKLQLYSGQIQLLRRKFEVLEQICAAPDMLSCILEEIQLRKMFKKYFVEEGEKVFQRFEALRQKEKIRRQQFFDKCGQHFVFSLFPSFTDRLPRLINSVPKKFDEDICSLPTEDLNGLLGAFAPLNEEFIKEDLCLTSTTGTQTEGEDTCIDNKRIHNLLRDQSVQTRTHILRETETQTIRTSLSPVIDMGSQTPINVGQDASTQVVLMVHNSSTEISEELRLLHCNACTQTEYKNDCFNSKNVGVETEVSLRRADQKLRIISEGCDKSVQAGAATSEFKMQFSPLVLTANTQTRTNSTTNSYSQAGSGCIIPFDAQTQTNLLFKPIFTDKRSQTDPTIMHSQSTQSDIVTRITPDPRTSDIELSLNPPIASIGADFQGQVVALKAAVEGLQKQLFLEREEHKQRESELERDYKRMRKSMYDSQSLPNVITVTNLKVGDFALFLKDSRGNLLALSFDDRIYYLSHVSAEKFIDDISKRSFIPLKRNIYYGCITEKVLVQVQKEMNRLQVPVGQRLYKLSAREITFSEIA</sequence>
<accession>A0A1X7VKT6</accession>
<dbReference type="GO" id="GO:0061709">
    <property type="term" value="P:reticulophagy"/>
    <property type="evidence" value="ECO:0007669"/>
    <property type="project" value="TreeGrafter"/>
</dbReference>